<keyword evidence="2 4" id="KW-0378">Hydrolase</keyword>
<dbReference type="PANTHER" id="PTHR43798">
    <property type="entry name" value="MONOACYLGLYCEROL LIPASE"/>
    <property type="match status" value="1"/>
</dbReference>
<dbReference type="Gene3D" id="3.40.50.1820">
    <property type="entry name" value="alpha/beta hydrolase"/>
    <property type="match status" value="1"/>
</dbReference>
<dbReference type="PRINTS" id="PR00111">
    <property type="entry name" value="ABHYDROLASE"/>
</dbReference>
<feature type="domain" description="AB hydrolase-1" evidence="3">
    <location>
        <begin position="42"/>
        <end position="173"/>
    </location>
</feature>
<comment type="caution">
    <text evidence="4">The sequence shown here is derived from an EMBL/GenBank/DDBJ whole genome shotgun (WGS) entry which is preliminary data.</text>
</comment>
<proteinExistence type="inferred from homology"/>
<accession>A0A3P1SLE4</accession>
<dbReference type="PANTHER" id="PTHR43798:SF14">
    <property type="entry name" value="SERINE HYDROLASE-LIKE PROTEIN DDB_G0286239"/>
    <property type="match status" value="1"/>
</dbReference>
<dbReference type="RefSeq" id="WP_124927265.1">
    <property type="nucleotide sequence ID" value="NZ_BMOH01000008.1"/>
</dbReference>
<evidence type="ECO:0000259" key="3">
    <source>
        <dbReference type="Pfam" id="PF00561"/>
    </source>
</evidence>
<dbReference type="InterPro" id="IPR029058">
    <property type="entry name" value="AB_hydrolase_fold"/>
</dbReference>
<dbReference type="OrthoDB" id="149912at2"/>
<comment type="similarity">
    <text evidence="1">Belongs to the AB hydrolase superfamily.</text>
</comment>
<dbReference type="Pfam" id="PF00561">
    <property type="entry name" value="Abhydrolase_1"/>
    <property type="match status" value="1"/>
</dbReference>
<protein>
    <submittedName>
        <fullName evidence="4">Alpha/beta hydrolase</fullName>
    </submittedName>
</protein>
<keyword evidence="5" id="KW-1185">Reference proteome</keyword>
<evidence type="ECO:0000256" key="2">
    <source>
        <dbReference type="ARBA" id="ARBA00022801"/>
    </source>
</evidence>
<sequence>MSDEPKPEHTQEPSHEHYQELRFEVNGHLIAAKAWGAENARPMIALHGWLDNAATFNRLAPLLKDVRLIALDLMGHGYSDHRPQSMPYYIWDNVLDVLGVADQSGFDSFDILGHSMGASIATLIAGAFPQRINKLILIEGIAPLVTEPDDVAEQLAQAINRRNRIQGRLQKAYPDLDAAVEARMNGRWPVDIEAARWLVERGIIQRSGGFYWRSDPSLVLPSIMRMSEPQVESFIQRVTAQALLILGDKGIAQSERRIELFHEIQTEKLEGGHHLHLEKHAAQQIATLINRFIDG</sequence>
<dbReference type="InterPro" id="IPR050266">
    <property type="entry name" value="AB_hydrolase_sf"/>
</dbReference>
<evidence type="ECO:0000313" key="4">
    <source>
        <dbReference type="EMBL" id="RRC97769.1"/>
    </source>
</evidence>
<dbReference type="Proteomes" id="UP000267535">
    <property type="component" value="Unassembled WGS sequence"/>
</dbReference>
<organism evidence="4 5">
    <name type="scientific">Amphritea balenae</name>
    <dbReference type="NCBI Taxonomy" id="452629"/>
    <lineage>
        <taxon>Bacteria</taxon>
        <taxon>Pseudomonadati</taxon>
        <taxon>Pseudomonadota</taxon>
        <taxon>Gammaproteobacteria</taxon>
        <taxon>Oceanospirillales</taxon>
        <taxon>Oceanospirillaceae</taxon>
        <taxon>Amphritea</taxon>
    </lineage>
</organism>
<name>A0A3P1SLE4_9GAMM</name>
<gene>
    <name evidence="4" type="ORF">EHS89_16460</name>
</gene>
<dbReference type="SUPFAM" id="SSF53474">
    <property type="entry name" value="alpha/beta-Hydrolases"/>
    <property type="match status" value="1"/>
</dbReference>
<dbReference type="GO" id="GO:0016787">
    <property type="term" value="F:hydrolase activity"/>
    <property type="evidence" value="ECO:0007669"/>
    <property type="project" value="UniProtKB-KW"/>
</dbReference>
<dbReference type="InterPro" id="IPR000073">
    <property type="entry name" value="AB_hydrolase_1"/>
</dbReference>
<reference evidence="4 5" key="1">
    <citation type="submission" date="2018-11" db="EMBL/GenBank/DDBJ databases">
        <title>The draft genome sequence of Amphritea balenae JAMM 1525T.</title>
        <authorList>
            <person name="Fang Z."/>
            <person name="Zhang Y."/>
            <person name="Han X."/>
        </authorList>
    </citation>
    <scope>NUCLEOTIDE SEQUENCE [LARGE SCALE GENOMIC DNA]</scope>
    <source>
        <strain evidence="4 5">JAMM 1525</strain>
    </source>
</reference>
<evidence type="ECO:0000256" key="1">
    <source>
        <dbReference type="ARBA" id="ARBA00008645"/>
    </source>
</evidence>
<dbReference type="EMBL" id="RQXV01000010">
    <property type="protein sequence ID" value="RRC97769.1"/>
    <property type="molecule type" value="Genomic_DNA"/>
</dbReference>
<dbReference type="GO" id="GO:0016020">
    <property type="term" value="C:membrane"/>
    <property type="evidence" value="ECO:0007669"/>
    <property type="project" value="TreeGrafter"/>
</dbReference>
<evidence type="ECO:0000313" key="5">
    <source>
        <dbReference type="Proteomes" id="UP000267535"/>
    </source>
</evidence>
<dbReference type="AlphaFoldDB" id="A0A3P1SLE4"/>